<dbReference type="EMBL" id="KT175738">
    <property type="protein sequence ID" value="AKT93752.1"/>
    <property type="molecule type" value="Genomic_DNA"/>
</dbReference>
<keyword evidence="1" id="KW-0812">Transmembrane</keyword>
<sequence length="77" mass="9419">MPQLDFLIYSYQYTLLFISFFLLYDLVLNFWLPGFLNGLFLTNKLFLFSQNIYVLLRFFVINFLGIRLKNLQKLFFK</sequence>
<organism evidence="7">
    <name type="scientific">Balamuthia mandrillaris</name>
    <dbReference type="NCBI Taxonomy" id="66527"/>
    <lineage>
        <taxon>Eukaryota</taxon>
        <taxon>Amoebozoa</taxon>
        <taxon>Discosea</taxon>
        <taxon>Longamoebia</taxon>
        <taxon>Centramoebida</taxon>
        <taxon>Balamuthiidae</taxon>
        <taxon>Balamuthia</taxon>
    </lineage>
</organism>
<name>A0A0K1HRL5_9EUKA</name>
<evidence type="ECO:0000313" key="8">
    <source>
        <dbReference type="EMBL" id="AKT94974.1"/>
    </source>
</evidence>
<dbReference type="EMBL" id="KT175740">
    <property type="protein sequence ID" value="AKT93840.1"/>
    <property type="molecule type" value="Genomic_DNA"/>
</dbReference>
<keyword evidence="1" id="KW-1133">Transmembrane helix</keyword>
<dbReference type="EMBL" id="KT175741">
    <property type="protein sequence ID" value="AKT93877.1"/>
    <property type="molecule type" value="Genomic_DNA"/>
</dbReference>
<gene>
    <name evidence="7" type="primary">atp8</name>
</gene>
<keyword evidence="7" id="KW-0496">Mitochondrion</keyword>
<feature type="transmembrane region" description="Helical" evidence="1">
    <location>
        <begin position="12"/>
        <end position="32"/>
    </location>
</feature>
<dbReference type="AlphaFoldDB" id="A0A0K1HRL5"/>
<dbReference type="EMBL" id="KT030672">
    <property type="protein sequence ID" value="AKT94974.1"/>
    <property type="molecule type" value="Genomic_DNA"/>
</dbReference>
<feature type="transmembrane region" description="Helical" evidence="1">
    <location>
        <begin position="52"/>
        <end position="68"/>
    </location>
</feature>
<reference evidence="7" key="1">
    <citation type="journal article" date="2015" name="Genome Med.">
        <title>Clinical metagenomic identification of Balamuthia mandrillaris encephalitis and assembly of the draft genome: the continuing case for reference genome sequencing.</title>
        <authorList>
            <person name="Greninger A.L."/>
            <person name="Messacar K."/>
            <person name="Dunnebacke T."/>
            <person name="Naccache S.N."/>
            <person name="Federman S."/>
            <person name="Bouquet J."/>
            <person name="Mirsky D."/>
            <person name="Nomura Y."/>
            <person name="Yagi S."/>
            <person name="Glaser C."/>
            <person name="Vollmer M."/>
            <person name="Press C.A."/>
            <person name="Klenschmidt-DeMasters B.K."/>
            <person name="Dominguez S.R."/>
            <person name="Chiu C.Y."/>
        </authorList>
    </citation>
    <scope>NUCLEOTIDE SEQUENCE</scope>
    <source>
        <strain evidence="2">2046</strain>
        <strain evidence="5">2046-1</strain>
        <strain evidence="4">GAM-19</strain>
        <strain evidence="7">OK1</strain>
        <strain evidence="8">RP5</strain>
        <strain evidence="9">SAM</strain>
        <strain evidence="6">V039</strain>
        <strain evidence="3">V188</strain>
    </source>
</reference>
<evidence type="ECO:0000313" key="5">
    <source>
        <dbReference type="EMBL" id="AKT93840.1"/>
    </source>
</evidence>
<evidence type="ECO:0000313" key="7">
    <source>
        <dbReference type="EMBL" id="AKT94925.1"/>
    </source>
</evidence>
<evidence type="ECO:0000313" key="2">
    <source>
        <dbReference type="EMBL" id="AKT25980.1"/>
    </source>
</evidence>
<accession>A0A0K1HRL5</accession>
<evidence type="ECO:0000313" key="6">
    <source>
        <dbReference type="EMBL" id="AKT93877.1"/>
    </source>
</evidence>
<dbReference type="EMBL" id="KP888565">
    <property type="protein sequence ID" value="AKT25980.1"/>
    <property type="molecule type" value="Genomic_DNA"/>
</dbReference>
<geneLocation type="mitochondrion" evidence="7"/>
<dbReference type="EMBL" id="KT030673">
    <property type="protein sequence ID" value="AKT95013.1"/>
    <property type="molecule type" value="Genomic_DNA"/>
</dbReference>
<evidence type="ECO:0000313" key="4">
    <source>
        <dbReference type="EMBL" id="AKT93801.1"/>
    </source>
</evidence>
<evidence type="ECO:0000256" key="1">
    <source>
        <dbReference type="SAM" id="Phobius"/>
    </source>
</evidence>
<evidence type="ECO:0000313" key="3">
    <source>
        <dbReference type="EMBL" id="AKT93752.1"/>
    </source>
</evidence>
<proteinExistence type="predicted"/>
<protein>
    <submittedName>
        <fullName evidence="2">ATP synthase F0 subunit 8</fullName>
    </submittedName>
    <submittedName>
        <fullName evidence="7">ATP synthase subunit 8</fullName>
    </submittedName>
</protein>
<keyword evidence="1" id="KW-0472">Membrane</keyword>
<dbReference type="EMBL" id="KT030671">
    <property type="protein sequence ID" value="AKT94925.1"/>
    <property type="molecule type" value="Genomic_DNA"/>
</dbReference>
<evidence type="ECO:0000313" key="9">
    <source>
        <dbReference type="EMBL" id="AKT95013.1"/>
    </source>
</evidence>
<dbReference type="EMBL" id="KT175739">
    <property type="protein sequence ID" value="AKT93801.1"/>
    <property type="molecule type" value="Genomic_DNA"/>
</dbReference>